<dbReference type="InterPro" id="IPR024370">
    <property type="entry name" value="PBP_domain"/>
</dbReference>
<evidence type="ECO:0000313" key="7">
    <source>
        <dbReference type="Proteomes" id="UP000469325"/>
    </source>
</evidence>
<evidence type="ECO:0000313" key="6">
    <source>
        <dbReference type="EMBL" id="MST73101.1"/>
    </source>
</evidence>
<keyword evidence="3 4" id="KW-0732">Signal</keyword>
<dbReference type="InterPro" id="IPR050811">
    <property type="entry name" value="Phosphate_ABC_transporter"/>
</dbReference>
<feature type="domain" description="PBP" evidence="5">
    <location>
        <begin position="31"/>
        <end position="267"/>
    </location>
</feature>
<keyword evidence="7" id="KW-1185">Reference proteome</keyword>
<evidence type="ECO:0000256" key="2">
    <source>
        <dbReference type="ARBA" id="ARBA00022448"/>
    </source>
</evidence>
<dbReference type="EMBL" id="VUNC01000006">
    <property type="protein sequence ID" value="MST73101.1"/>
    <property type="molecule type" value="Genomic_DNA"/>
</dbReference>
<evidence type="ECO:0000256" key="3">
    <source>
        <dbReference type="ARBA" id="ARBA00022729"/>
    </source>
</evidence>
<gene>
    <name evidence="6" type="ORF">FYJ68_08255</name>
</gene>
<dbReference type="PANTHER" id="PTHR30570:SF1">
    <property type="entry name" value="PHOSPHATE-BINDING PROTEIN PSTS"/>
    <property type="match status" value="1"/>
</dbReference>
<proteinExistence type="inferred from homology"/>
<dbReference type="GO" id="GO:0042301">
    <property type="term" value="F:phosphate ion binding"/>
    <property type="evidence" value="ECO:0007669"/>
    <property type="project" value="UniProtKB-UniRule"/>
</dbReference>
<dbReference type="SUPFAM" id="SSF53850">
    <property type="entry name" value="Periplasmic binding protein-like II"/>
    <property type="match status" value="1"/>
</dbReference>
<protein>
    <recommendedName>
        <fullName evidence="4">Phosphate-binding protein</fullName>
    </recommendedName>
</protein>
<comment type="similarity">
    <text evidence="1 4">Belongs to the PstS family.</text>
</comment>
<comment type="function">
    <text evidence="4">Involved in the system for phosphate transport across the cytoplasmic membrane.</text>
</comment>
<sequence length="298" mass="31434">MRTSRRHRLHVLTALALVAVVALPLSGCGSGSDGSSKTITVAGSTTVLPIAEIAAEKYEAKTGNQVLVSGLGSSAGIEAVINGTADIASSSRDLTDEEASHELVSTVIAHDGIAVIVNDSNPVKNVTLDQLRDIYAGRITNWKELGGPDLPIELVNRDEASGTREAFRSIVMRGEDFDRSAAVLPGTGQVRDVVSRSAGAIGYISIGFVKSDYATTTVRTLRVDGVEATRDNVSSGKYPISRDLYFFTNGDPQGVAYDYIRFVLSDEMSQTIEDAGYIPVNWDQSGSGDGTSSGGEGK</sequence>
<dbReference type="NCBIfam" id="TIGR02136">
    <property type="entry name" value="ptsS_2"/>
    <property type="match status" value="1"/>
</dbReference>
<comment type="caution">
    <text evidence="6">The sequence shown here is derived from an EMBL/GenBank/DDBJ whole genome shotgun (WGS) entry which is preliminary data.</text>
</comment>
<accession>A0A6N7XUR5</accession>
<dbReference type="InterPro" id="IPR011862">
    <property type="entry name" value="Phos-bd"/>
</dbReference>
<keyword evidence="2 4" id="KW-0813">Transport</keyword>
<dbReference type="PANTHER" id="PTHR30570">
    <property type="entry name" value="PERIPLASMIC PHOSPHATE BINDING COMPONENT OF PHOSPHATE ABC TRANSPORTER"/>
    <property type="match status" value="1"/>
</dbReference>
<feature type="signal peptide" evidence="4">
    <location>
        <begin position="1"/>
        <end position="27"/>
    </location>
</feature>
<dbReference type="Gene3D" id="3.40.190.10">
    <property type="entry name" value="Periplasmic binding protein-like II"/>
    <property type="match status" value="2"/>
</dbReference>
<dbReference type="AlphaFoldDB" id="A0A6N7XUR5"/>
<evidence type="ECO:0000259" key="5">
    <source>
        <dbReference type="Pfam" id="PF12849"/>
    </source>
</evidence>
<dbReference type="Proteomes" id="UP000469325">
    <property type="component" value="Unassembled WGS sequence"/>
</dbReference>
<feature type="chain" id="PRO_5039749001" description="Phosphate-binding protein" evidence="4">
    <location>
        <begin position="28"/>
        <end position="298"/>
    </location>
</feature>
<dbReference type="RefSeq" id="WP_154435738.1">
    <property type="nucleotide sequence ID" value="NZ_VUNC01000006.1"/>
</dbReference>
<evidence type="ECO:0000256" key="1">
    <source>
        <dbReference type="ARBA" id="ARBA00008725"/>
    </source>
</evidence>
<dbReference type="GO" id="GO:0006817">
    <property type="term" value="P:phosphate ion transport"/>
    <property type="evidence" value="ECO:0007669"/>
    <property type="project" value="UniProtKB-UniRule"/>
</dbReference>
<organism evidence="6 7">
    <name type="scientific">Olsenella porci</name>
    <dbReference type="NCBI Taxonomy" id="2652279"/>
    <lineage>
        <taxon>Bacteria</taxon>
        <taxon>Bacillati</taxon>
        <taxon>Actinomycetota</taxon>
        <taxon>Coriobacteriia</taxon>
        <taxon>Coriobacteriales</taxon>
        <taxon>Atopobiaceae</taxon>
        <taxon>Olsenella</taxon>
    </lineage>
</organism>
<evidence type="ECO:0000256" key="4">
    <source>
        <dbReference type="RuleBase" id="RU367119"/>
    </source>
</evidence>
<name>A0A6N7XUR5_9ACTN</name>
<dbReference type="Pfam" id="PF12849">
    <property type="entry name" value="PBP_like_2"/>
    <property type="match status" value="1"/>
</dbReference>
<reference evidence="6 7" key="1">
    <citation type="submission" date="2019-08" db="EMBL/GenBank/DDBJ databases">
        <title>In-depth cultivation of the pig gut microbiome towards novel bacterial diversity and tailored functional studies.</title>
        <authorList>
            <person name="Wylensek D."/>
            <person name="Hitch T.C.A."/>
            <person name="Clavel T."/>
        </authorList>
    </citation>
    <scope>NUCLEOTIDE SEQUENCE [LARGE SCALE GENOMIC DNA]</scope>
    <source>
        <strain evidence="6 7">CA-Schmier-601-WT-1</strain>
    </source>
</reference>
<dbReference type="CDD" id="cd13653">
    <property type="entry name" value="PBP2_phosphate_like_1"/>
    <property type="match status" value="1"/>
</dbReference>
<keyword evidence="4" id="KW-0592">Phosphate transport</keyword>